<dbReference type="Pfam" id="PF02878">
    <property type="entry name" value="PGM_PMM_I"/>
    <property type="match status" value="1"/>
</dbReference>
<evidence type="ECO:0000259" key="9">
    <source>
        <dbReference type="Pfam" id="PF02879"/>
    </source>
</evidence>
<dbReference type="PANTHER" id="PTHR43771">
    <property type="entry name" value="PHOSPHOMANNOMUTASE"/>
    <property type="match status" value="1"/>
</dbReference>
<feature type="domain" description="Alpha-D-phosphohexomutase C-terminal" evidence="7">
    <location>
        <begin position="394"/>
        <end position="468"/>
    </location>
</feature>
<organism evidence="11">
    <name type="scientific">marine sediment metagenome</name>
    <dbReference type="NCBI Taxonomy" id="412755"/>
    <lineage>
        <taxon>unclassified sequences</taxon>
        <taxon>metagenomes</taxon>
        <taxon>ecological metagenomes</taxon>
    </lineage>
</organism>
<evidence type="ECO:0000259" key="7">
    <source>
        <dbReference type="Pfam" id="PF00408"/>
    </source>
</evidence>
<keyword evidence="5" id="KW-0460">Magnesium</keyword>
<dbReference type="GO" id="GO:0005975">
    <property type="term" value="P:carbohydrate metabolic process"/>
    <property type="evidence" value="ECO:0007669"/>
    <property type="project" value="InterPro"/>
</dbReference>
<dbReference type="Gene3D" id="3.30.310.50">
    <property type="entry name" value="Alpha-D-phosphohexomutase, C-terminal domain"/>
    <property type="match status" value="1"/>
</dbReference>
<dbReference type="Pfam" id="PF02880">
    <property type="entry name" value="PGM_PMM_III"/>
    <property type="match status" value="1"/>
</dbReference>
<comment type="cofactor">
    <cofactor evidence="1">
        <name>Mg(2+)</name>
        <dbReference type="ChEBI" id="CHEBI:18420"/>
    </cofactor>
</comment>
<feature type="domain" description="Alpha-D-phosphohexomutase alpha/beta/alpha" evidence="8">
    <location>
        <begin position="26"/>
        <end position="154"/>
    </location>
</feature>
<name>A0A0F9YAC1_9ZZZZ</name>
<dbReference type="InterPro" id="IPR036900">
    <property type="entry name" value="A-D-PHexomutase_C_sf"/>
</dbReference>
<evidence type="ECO:0000256" key="5">
    <source>
        <dbReference type="ARBA" id="ARBA00022842"/>
    </source>
</evidence>
<evidence type="ECO:0000256" key="4">
    <source>
        <dbReference type="ARBA" id="ARBA00022723"/>
    </source>
</evidence>
<evidence type="ECO:0000256" key="1">
    <source>
        <dbReference type="ARBA" id="ARBA00001946"/>
    </source>
</evidence>
<evidence type="ECO:0000256" key="3">
    <source>
        <dbReference type="ARBA" id="ARBA00022553"/>
    </source>
</evidence>
<dbReference type="InterPro" id="IPR005843">
    <property type="entry name" value="A-D-PHexomutase_C"/>
</dbReference>
<evidence type="ECO:0000259" key="8">
    <source>
        <dbReference type="Pfam" id="PF02878"/>
    </source>
</evidence>
<keyword evidence="6" id="KW-0413">Isomerase</keyword>
<proteinExistence type="inferred from homology"/>
<accession>A0A0F9YAC1</accession>
<evidence type="ECO:0008006" key="12">
    <source>
        <dbReference type="Google" id="ProtNLM"/>
    </source>
</evidence>
<dbReference type="GO" id="GO:0016868">
    <property type="term" value="F:intramolecular phosphotransferase activity"/>
    <property type="evidence" value="ECO:0007669"/>
    <property type="project" value="InterPro"/>
</dbReference>
<dbReference type="SUPFAM" id="SSF53738">
    <property type="entry name" value="Phosphoglucomutase, first 3 domains"/>
    <property type="match status" value="3"/>
</dbReference>
<feature type="domain" description="Alpha-D-phosphohexomutase alpha/beta/alpha" evidence="9">
    <location>
        <begin position="178"/>
        <end position="274"/>
    </location>
</feature>
<dbReference type="Gene3D" id="3.40.120.10">
    <property type="entry name" value="Alpha-D-Glucose-1,6-Bisphosphate, subunit A, domain 3"/>
    <property type="match status" value="3"/>
</dbReference>
<dbReference type="InterPro" id="IPR005845">
    <property type="entry name" value="A-D-PHexomutase_a/b/a-II"/>
</dbReference>
<evidence type="ECO:0000256" key="6">
    <source>
        <dbReference type="ARBA" id="ARBA00023235"/>
    </source>
</evidence>
<evidence type="ECO:0000259" key="10">
    <source>
        <dbReference type="Pfam" id="PF02880"/>
    </source>
</evidence>
<dbReference type="AlphaFoldDB" id="A0A0F9YAC1"/>
<dbReference type="PRINTS" id="PR00509">
    <property type="entry name" value="PGMPMM"/>
</dbReference>
<dbReference type="InterPro" id="IPR016066">
    <property type="entry name" value="A-D-PHexomutase_CS"/>
</dbReference>
<gene>
    <name evidence="11" type="ORF">LCGC14_0040860</name>
</gene>
<dbReference type="GO" id="GO:0000287">
    <property type="term" value="F:magnesium ion binding"/>
    <property type="evidence" value="ECO:0007669"/>
    <property type="project" value="InterPro"/>
</dbReference>
<evidence type="ECO:0000313" key="11">
    <source>
        <dbReference type="EMBL" id="KKO08967.1"/>
    </source>
</evidence>
<dbReference type="Pfam" id="PF00408">
    <property type="entry name" value="PGM_PMM_IV"/>
    <property type="match status" value="1"/>
</dbReference>
<dbReference type="EMBL" id="LAZR01000008">
    <property type="protein sequence ID" value="KKO08967.1"/>
    <property type="molecule type" value="Genomic_DNA"/>
</dbReference>
<dbReference type="SUPFAM" id="SSF55957">
    <property type="entry name" value="Phosphoglucomutase, C-terminal domain"/>
    <property type="match status" value="1"/>
</dbReference>
<dbReference type="InterPro" id="IPR005846">
    <property type="entry name" value="A-D-PHexomutase_a/b/a-III"/>
</dbReference>
<dbReference type="CDD" id="cd03089">
    <property type="entry name" value="PMM_PGM"/>
    <property type="match status" value="1"/>
</dbReference>
<protein>
    <recommendedName>
        <fullName evidence="12">Phosphomannomutase/phosphoglucomutase</fullName>
    </recommendedName>
</protein>
<dbReference type="Pfam" id="PF02879">
    <property type="entry name" value="PGM_PMM_II"/>
    <property type="match status" value="1"/>
</dbReference>
<evidence type="ECO:0000256" key="2">
    <source>
        <dbReference type="ARBA" id="ARBA00010231"/>
    </source>
</evidence>
<dbReference type="InterPro" id="IPR005844">
    <property type="entry name" value="A-D-PHexomutase_a/b/a-I"/>
</dbReference>
<sequence length="485" mass="52949">MPESPTAGMQHNGASDPKHSIIPRAMFRAYDIRGIAGKDLTEDSIYLIGLAIGSYAIEFDNPTLYFGADGRLSSPALARALKQGLLDAGCDIIDLGIVPTPMVYFATHTGECTSGVMLTASHNPADYNGIKIVRRRACLTAEQIQGIRQRSLAIEAKEYDALGARQGSIKTQDISAGYIARVCSDIQLRRPLRVVVDCGNAVPGMLAPALLRTLGCDVVPIFCDLDGRFPNHHPDPTVASNLDSLITEVKSRQADLGIALDGDGDRVILVTDQGNVIDTDRLLMLLVRHILPQYDCPTVVFDVKCSSLLLGEITRHGGQPVMSRSGHSYMKQMMHATGAVIGAEFSAHVFIKDRWFGHDDGFYVAARFLEILAGGSQSADAMLQSLPQSLVTPELRIDVDEDRKFDLMARIEQLASFPMAQVSRLDGIRADFPDGWGLIRASNTTPALLLRFEAGSRQSLQQIENAFRQLLKQVDQQLDFSIQGQ</sequence>
<feature type="domain" description="Alpha-D-phosphohexomutase alpha/beta/alpha" evidence="10">
    <location>
        <begin position="279"/>
        <end position="388"/>
    </location>
</feature>
<comment type="caution">
    <text evidence="11">The sequence shown here is derived from an EMBL/GenBank/DDBJ whole genome shotgun (WGS) entry which is preliminary data.</text>
</comment>
<dbReference type="PANTHER" id="PTHR43771:SF2">
    <property type="entry name" value="PHOSPHOMANNOMUTASE_PHOSPHOGLUCOMUTASE"/>
    <property type="match status" value="1"/>
</dbReference>
<reference evidence="11" key="1">
    <citation type="journal article" date="2015" name="Nature">
        <title>Complex archaea that bridge the gap between prokaryotes and eukaryotes.</title>
        <authorList>
            <person name="Spang A."/>
            <person name="Saw J.H."/>
            <person name="Jorgensen S.L."/>
            <person name="Zaremba-Niedzwiedzka K."/>
            <person name="Martijn J."/>
            <person name="Lind A.E."/>
            <person name="van Eijk R."/>
            <person name="Schleper C."/>
            <person name="Guy L."/>
            <person name="Ettema T.J."/>
        </authorList>
    </citation>
    <scope>NUCLEOTIDE SEQUENCE</scope>
</reference>
<dbReference type="PROSITE" id="PS00710">
    <property type="entry name" value="PGM_PMM"/>
    <property type="match status" value="1"/>
</dbReference>
<comment type="similarity">
    <text evidence="2">Belongs to the phosphohexose mutase family.</text>
</comment>
<dbReference type="InterPro" id="IPR016055">
    <property type="entry name" value="A-D-PHexomutase_a/b/a-I/II/III"/>
</dbReference>
<keyword evidence="3" id="KW-0597">Phosphoprotein</keyword>
<keyword evidence="4" id="KW-0479">Metal-binding</keyword>
<dbReference type="InterPro" id="IPR005841">
    <property type="entry name" value="Alpha-D-phosphohexomutase_SF"/>
</dbReference>